<organism evidence="1 4">
    <name type="scientific">Rotaria magnacalcarata</name>
    <dbReference type="NCBI Taxonomy" id="392030"/>
    <lineage>
        <taxon>Eukaryota</taxon>
        <taxon>Metazoa</taxon>
        <taxon>Spiralia</taxon>
        <taxon>Gnathifera</taxon>
        <taxon>Rotifera</taxon>
        <taxon>Eurotatoria</taxon>
        <taxon>Bdelloidea</taxon>
        <taxon>Philodinida</taxon>
        <taxon>Philodinidae</taxon>
        <taxon>Rotaria</taxon>
    </lineage>
</organism>
<dbReference type="Proteomes" id="UP000676336">
    <property type="component" value="Unassembled WGS sequence"/>
</dbReference>
<protein>
    <submittedName>
        <fullName evidence="1">Uncharacterized protein</fullName>
    </submittedName>
</protein>
<dbReference type="EMBL" id="CAJOBH010124880">
    <property type="protein sequence ID" value="CAF4730164.1"/>
    <property type="molecule type" value="Genomic_DNA"/>
</dbReference>
<reference evidence="1" key="1">
    <citation type="submission" date="2021-02" db="EMBL/GenBank/DDBJ databases">
        <authorList>
            <person name="Nowell W R."/>
        </authorList>
    </citation>
    <scope>NUCLEOTIDE SEQUENCE</scope>
</reference>
<accession>A0A8S2Z190</accession>
<evidence type="ECO:0000313" key="4">
    <source>
        <dbReference type="Proteomes" id="UP000676336"/>
    </source>
</evidence>
<dbReference type="AlphaFoldDB" id="A0A8S2Z190"/>
<evidence type="ECO:0000313" key="3">
    <source>
        <dbReference type="EMBL" id="CAF4952984.1"/>
    </source>
</evidence>
<evidence type="ECO:0000313" key="1">
    <source>
        <dbReference type="EMBL" id="CAF4600418.1"/>
    </source>
</evidence>
<sequence length="75" mass="8738">QINFLNDVIVELRNTNEHLTKEIEFLKNPFVDDNELPESAATTTKTSAPRLYCKFNPLRPDVAIWQHCVDILRKI</sequence>
<feature type="non-terminal residue" evidence="1">
    <location>
        <position position="1"/>
    </location>
</feature>
<name>A0A8S2Z190_9BILA</name>
<proteinExistence type="predicted"/>
<dbReference type="Proteomes" id="UP000681720">
    <property type="component" value="Unassembled WGS sequence"/>
</dbReference>
<evidence type="ECO:0000313" key="2">
    <source>
        <dbReference type="EMBL" id="CAF4730164.1"/>
    </source>
</evidence>
<gene>
    <name evidence="2" type="ORF">BYL167_LOCUS45237</name>
    <name evidence="3" type="ORF">GIL414_LOCUS54428</name>
    <name evidence="1" type="ORF">SMN809_LOCUS39056</name>
</gene>
<comment type="caution">
    <text evidence="1">The sequence shown here is derived from an EMBL/GenBank/DDBJ whole genome shotgun (WGS) entry which is preliminary data.</text>
</comment>
<dbReference type="EMBL" id="CAJOBI010103865">
    <property type="protein sequence ID" value="CAF4600418.1"/>
    <property type="molecule type" value="Genomic_DNA"/>
</dbReference>
<dbReference type="Proteomes" id="UP000681967">
    <property type="component" value="Unassembled WGS sequence"/>
</dbReference>
<dbReference type="EMBL" id="CAJOBJ010190910">
    <property type="protein sequence ID" value="CAF4952984.1"/>
    <property type="molecule type" value="Genomic_DNA"/>
</dbReference>